<evidence type="ECO:0000313" key="10">
    <source>
        <dbReference type="EMBL" id="OHX67330.1"/>
    </source>
</evidence>
<keyword evidence="11" id="KW-1185">Reference proteome</keyword>
<dbReference type="Gene3D" id="2.60.40.1250">
    <property type="entry name" value="Thiol:disulfide interchange protein DsbD, N-terminal domain"/>
    <property type="match status" value="1"/>
</dbReference>
<dbReference type="Proteomes" id="UP000179797">
    <property type="component" value="Unassembled WGS sequence"/>
</dbReference>
<dbReference type="InterPro" id="IPR036929">
    <property type="entry name" value="DsbDN_sf"/>
</dbReference>
<feature type="transmembrane region" description="Helical" evidence="6">
    <location>
        <begin position="369"/>
        <end position="386"/>
    </location>
</feature>
<dbReference type="STRING" id="915059.NH26_13740"/>
<gene>
    <name evidence="10" type="ORF">NH26_13740</name>
</gene>
<dbReference type="GO" id="GO:0016020">
    <property type="term" value="C:membrane"/>
    <property type="evidence" value="ECO:0007669"/>
    <property type="project" value="UniProtKB-SubCell"/>
</dbReference>
<evidence type="ECO:0000259" key="8">
    <source>
        <dbReference type="Pfam" id="PF02683"/>
    </source>
</evidence>
<feature type="domain" description="Thiol:disulfide interchange protein DsbD N-terminal" evidence="9">
    <location>
        <begin position="44"/>
        <end position="154"/>
    </location>
</feature>
<dbReference type="GO" id="GO:0045454">
    <property type="term" value="P:cell redox homeostasis"/>
    <property type="evidence" value="ECO:0007669"/>
    <property type="project" value="TreeGrafter"/>
</dbReference>
<evidence type="ECO:0000256" key="1">
    <source>
        <dbReference type="ARBA" id="ARBA00004141"/>
    </source>
</evidence>
<evidence type="ECO:0000256" key="6">
    <source>
        <dbReference type="SAM" id="Phobius"/>
    </source>
</evidence>
<organism evidence="10 11">
    <name type="scientific">Flammeovirga pacifica</name>
    <dbReference type="NCBI Taxonomy" id="915059"/>
    <lineage>
        <taxon>Bacteria</taxon>
        <taxon>Pseudomonadati</taxon>
        <taxon>Bacteroidota</taxon>
        <taxon>Cytophagia</taxon>
        <taxon>Cytophagales</taxon>
        <taxon>Flammeovirgaceae</taxon>
        <taxon>Flammeovirga</taxon>
    </lineage>
</organism>
<feature type="transmembrane region" description="Helical" evidence="6">
    <location>
        <begin position="406"/>
        <end position="423"/>
    </location>
</feature>
<dbReference type="AlphaFoldDB" id="A0A1S1Z234"/>
<evidence type="ECO:0000256" key="3">
    <source>
        <dbReference type="ARBA" id="ARBA00022748"/>
    </source>
</evidence>
<dbReference type="Gene3D" id="3.40.30.10">
    <property type="entry name" value="Glutaredoxin"/>
    <property type="match status" value="1"/>
</dbReference>
<keyword evidence="7" id="KW-0732">Signal</keyword>
<dbReference type="GO" id="GO:0015035">
    <property type="term" value="F:protein-disulfide reductase activity"/>
    <property type="evidence" value="ECO:0007669"/>
    <property type="project" value="TreeGrafter"/>
</dbReference>
<dbReference type="RefSeq" id="WP_044225999.1">
    <property type="nucleotide sequence ID" value="NZ_JRYR02000001.1"/>
</dbReference>
<dbReference type="SUPFAM" id="SSF52833">
    <property type="entry name" value="Thioredoxin-like"/>
    <property type="match status" value="1"/>
</dbReference>
<dbReference type="InterPro" id="IPR028250">
    <property type="entry name" value="DsbDN"/>
</dbReference>
<dbReference type="InterPro" id="IPR003834">
    <property type="entry name" value="Cyt_c_assmbl_TM_dom"/>
</dbReference>
<feature type="transmembrane region" description="Helical" evidence="6">
    <location>
        <begin position="261"/>
        <end position="280"/>
    </location>
</feature>
<feature type="transmembrane region" description="Helical" evidence="6">
    <location>
        <begin position="222"/>
        <end position="241"/>
    </location>
</feature>
<feature type="transmembrane region" description="Helical" evidence="6">
    <location>
        <begin position="301"/>
        <end position="325"/>
    </location>
</feature>
<name>A0A1S1Z234_FLAPC</name>
<sequence>MKQFFKSFGFITVLLLSIGISANAQIINPVTWSASLSNESPKVGEEIEITFKAKIKDGWYLYSNDFDPELGPIITSSAYKANNTFQVADTLTPINSHEKYDEIWEGKIRYFKKEGTFKQTIKILDENYKIEVTISGQSCSDETGQCIPLEKDFTFEIKEPLTANGEIKAVSSSGQDTEESLWAFMISAFIFGLTAIFTPCVFPMIPLTVSFFTNQSGGKSKAFLYGFSIIAIYGFFGAVLVPLTKDPSVANAISTHWLPNILFFIIFIVFALSFFGMFEITLPSSMVNKIDQQSDKGGWGAVFFMAFTLVLVSFSCTGPIVGTILIESVGGAYLKPIFGMIAFASAFALPFTLFALFPGLMKGLPKSGGWLNSVKVVLGFVELALAFKFLSNIDLIYHWRLLDKDIMVAIWIAISAMLGLYLLGKIRLPHDSPVDSISPPRMILATIVFTFVIYLIPGLFGAPLKLLSGILPPQTHHTFDIRGIIREEIEIADLSGGNKKETLLHPIKYDNIFELPHGLKGYFDYEQAIAASNKFNKPIFLDFTGHGCANCRKMEDNVWSDSRVLSRLRKEYIILALYVDDPTKLPENEWVTSTFDKNTKKTIGAKNFDFQITKFNSNAQPFYCLLGKDGEPLVDAKAYDLNVENFVKFLDAGKTAFKK</sequence>
<dbReference type="Pfam" id="PF13899">
    <property type="entry name" value="Thioredoxin_7"/>
    <property type="match status" value="1"/>
</dbReference>
<comment type="caution">
    <text evidence="10">The sequence shown here is derived from an EMBL/GenBank/DDBJ whole genome shotgun (WGS) entry which is preliminary data.</text>
</comment>
<accession>A0A1S1Z234</accession>
<dbReference type="PANTHER" id="PTHR32234">
    <property type="entry name" value="THIOL:DISULFIDE INTERCHANGE PROTEIN DSBD"/>
    <property type="match status" value="1"/>
</dbReference>
<keyword evidence="3" id="KW-0201">Cytochrome c-type biogenesis</keyword>
<feature type="signal peptide" evidence="7">
    <location>
        <begin position="1"/>
        <end position="24"/>
    </location>
</feature>
<evidence type="ECO:0000259" key="9">
    <source>
        <dbReference type="Pfam" id="PF11412"/>
    </source>
</evidence>
<evidence type="ECO:0000256" key="5">
    <source>
        <dbReference type="ARBA" id="ARBA00023136"/>
    </source>
</evidence>
<keyword evidence="4 6" id="KW-1133">Transmembrane helix</keyword>
<keyword evidence="5 6" id="KW-0472">Membrane</keyword>
<protein>
    <submittedName>
        <fullName evidence="10">Disulfide bond formation protein DsbD</fullName>
    </submittedName>
</protein>
<dbReference type="InterPro" id="IPR036249">
    <property type="entry name" value="Thioredoxin-like_sf"/>
</dbReference>
<evidence type="ECO:0000256" key="7">
    <source>
        <dbReference type="SAM" id="SignalP"/>
    </source>
</evidence>
<feature type="transmembrane region" description="Helical" evidence="6">
    <location>
        <begin position="181"/>
        <end position="202"/>
    </location>
</feature>
<reference evidence="10 11" key="1">
    <citation type="journal article" date="2012" name="Int. J. Syst. Evol. Microbiol.">
        <title>Flammeovirga pacifica sp. nov., isolated from deep-sea sediment.</title>
        <authorList>
            <person name="Xu H."/>
            <person name="Fu Y."/>
            <person name="Yang N."/>
            <person name="Ding Z."/>
            <person name="Lai Q."/>
            <person name="Zeng R."/>
        </authorList>
    </citation>
    <scope>NUCLEOTIDE SEQUENCE [LARGE SCALE GENOMIC DNA]</scope>
    <source>
        <strain evidence="11">DSM 24597 / LMG 26175 / WPAGA1</strain>
    </source>
</reference>
<dbReference type="Pfam" id="PF02683">
    <property type="entry name" value="DsbD_TM"/>
    <property type="match status" value="1"/>
</dbReference>
<dbReference type="PANTHER" id="PTHR32234:SF0">
    <property type="entry name" value="THIOL:DISULFIDE INTERCHANGE PROTEIN DSBD"/>
    <property type="match status" value="1"/>
</dbReference>
<feature type="domain" description="Cytochrome C biogenesis protein transmembrane" evidence="8">
    <location>
        <begin position="182"/>
        <end position="392"/>
    </location>
</feature>
<feature type="transmembrane region" description="Helical" evidence="6">
    <location>
        <begin position="337"/>
        <end position="357"/>
    </location>
</feature>
<feature type="chain" id="PRO_5010356189" evidence="7">
    <location>
        <begin position="25"/>
        <end position="659"/>
    </location>
</feature>
<evidence type="ECO:0000256" key="2">
    <source>
        <dbReference type="ARBA" id="ARBA00022692"/>
    </source>
</evidence>
<dbReference type="Pfam" id="PF11412">
    <property type="entry name" value="DsbD_N"/>
    <property type="match status" value="1"/>
</dbReference>
<dbReference type="EMBL" id="JRYR02000001">
    <property type="protein sequence ID" value="OHX67330.1"/>
    <property type="molecule type" value="Genomic_DNA"/>
</dbReference>
<comment type="subcellular location">
    <subcellularLocation>
        <location evidence="1">Membrane</location>
        <topology evidence="1">Multi-pass membrane protein</topology>
    </subcellularLocation>
</comment>
<feature type="transmembrane region" description="Helical" evidence="6">
    <location>
        <begin position="443"/>
        <end position="464"/>
    </location>
</feature>
<evidence type="ECO:0000256" key="4">
    <source>
        <dbReference type="ARBA" id="ARBA00022989"/>
    </source>
</evidence>
<dbReference type="OrthoDB" id="9811036at2"/>
<proteinExistence type="predicted"/>
<dbReference type="GO" id="GO:0017004">
    <property type="term" value="P:cytochrome complex assembly"/>
    <property type="evidence" value="ECO:0007669"/>
    <property type="project" value="UniProtKB-KW"/>
</dbReference>
<evidence type="ECO:0000313" key="11">
    <source>
        <dbReference type="Proteomes" id="UP000179797"/>
    </source>
</evidence>
<keyword evidence="2 6" id="KW-0812">Transmembrane</keyword>